<gene>
    <name evidence="2" type="ORF">SAMN05444422_10372</name>
</gene>
<accession>A0A1I1EZK1</accession>
<evidence type="ECO:0000256" key="1">
    <source>
        <dbReference type="SAM" id="MobiDB-lite"/>
    </source>
</evidence>
<dbReference type="EMBL" id="FOKW01000003">
    <property type="protein sequence ID" value="SFB92575.1"/>
    <property type="molecule type" value="Genomic_DNA"/>
</dbReference>
<dbReference type="Proteomes" id="UP000199161">
    <property type="component" value="Unassembled WGS sequence"/>
</dbReference>
<feature type="compositionally biased region" description="Acidic residues" evidence="1">
    <location>
        <begin position="90"/>
        <end position="101"/>
    </location>
</feature>
<sequence length="232" mass="24745">MPHLERRTRERPANRVPLPVLDAFGSGIFGDGVAGFDLGSWVPVPPSLSLERADDTVRNGEPNATASDRSSPADDSRGERKANSSTAGSDESELEAGNDGEATVEVDAEADLEVTFLDCETVRIEGSVDEVILAAFWWDESGLPGTIAEPIGGVDGERVISVSDAFGSFVHGPILSEVQGFRAGTPTVPGNGDWTVSNPHLERCIERVRDRYDGPGDLEGPFPDAKRSERKG</sequence>
<proteinExistence type="predicted"/>
<dbReference type="RefSeq" id="WP_245757998.1">
    <property type="nucleotide sequence ID" value="NZ_FOKW01000003.1"/>
</dbReference>
<dbReference type="AlphaFoldDB" id="A0A1I1EZK1"/>
<protein>
    <submittedName>
        <fullName evidence="2">Uncharacterized protein</fullName>
    </submittedName>
</protein>
<name>A0A1I1EZK1_NATHA</name>
<feature type="compositionally biased region" description="Basic and acidic residues" evidence="1">
    <location>
        <begin position="71"/>
        <end position="82"/>
    </location>
</feature>
<evidence type="ECO:0000313" key="2">
    <source>
        <dbReference type="EMBL" id="SFB92575.1"/>
    </source>
</evidence>
<keyword evidence="3" id="KW-1185">Reference proteome</keyword>
<organism evidence="2 3">
    <name type="scientific">Natronobacterium haloterrestre</name>
    <name type="common">Halobiforma haloterrestris</name>
    <dbReference type="NCBI Taxonomy" id="148448"/>
    <lineage>
        <taxon>Archaea</taxon>
        <taxon>Methanobacteriati</taxon>
        <taxon>Methanobacteriota</taxon>
        <taxon>Stenosarchaea group</taxon>
        <taxon>Halobacteria</taxon>
        <taxon>Halobacteriales</taxon>
        <taxon>Natrialbaceae</taxon>
        <taxon>Natronobacterium</taxon>
    </lineage>
</organism>
<evidence type="ECO:0000313" key="3">
    <source>
        <dbReference type="Proteomes" id="UP000199161"/>
    </source>
</evidence>
<reference evidence="3" key="1">
    <citation type="submission" date="2016-10" db="EMBL/GenBank/DDBJ databases">
        <authorList>
            <person name="Varghese N."/>
            <person name="Submissions S."/>
        </authorList>
    </citation>
    <scope>NUCLEOTIDE SEQUENCE [LARGE SCALE GENOMIC DNA]</scope>
    <source>
        <strain evidence="3">DSM 13078</strain>
    </source>
</reference>
<feature type="region of interest" description="Disordered" evidence="1">
    <location>
        <begin position="51"/>
        <end position="101"/>
    </location>
</feature>
<feature type="region of interest" description="Disordered" evidence="1">
    <location>
        <begin position="211"/>
        <end position="232"/>
    </location>
</feature>